<gene>
    <name evidence="2" type="ORF">C5E45_19110</name>
</gene>
<dbReference type="EMBL" id="PSZC01000013">
    <property type="protein sequence ID" value="PPJ36539.1"/>
    <property type="molecule type" value="Genomic_DNA"/>
</dbReference>
<accession>A0A2S6AMV1</accession>
<evidence type="ECO:0000256" key="1">
    <source>
        <dbReference type="SAM" id="SignalP"/>
    </source>
</evidence>
<dbReference type="Proteomes" id="UP000239874">
    <property type="component" value="Unassembled WGS sequence"/>
</dbReference>
<feature type="signal peptide" evidence="1">
    <location>
        <begin position="1"/>
        <end position="29"/>
    </location>
</feature>
<dbReference type="RefSeq" id="WP_104380075.1">
    <property type="nucleotide sequence ID" value="NZ_PSZC01000013.1"/>
</dbReference>
<proteinExistence type="predicted"/>
<reference evidence="2 3" key="1">
    <citation type="submission" date="2018-02" db="EMBL/GenBank/DDBJ databases">
        <title>8 Nocardia nova and 1 Nocardia cyriacigeorgica strain used for evolution to TMP-SMX.</title>
        <authorList>
            <person name="Mehta H."/>
            <person name="Weng J."/>
            <person name="Shamoo Y."/>
        </authorList>
    </citation>
    <scope>NUCLEOTIDE SEQUENCE [LARGE SCALE GENOMIC DNA]</scope>
    <source>
        <strain evidence="2 3">MDA3139</strain>
    </source>
</reference>
<dbReference type="AlphaFoldDB" id="A0A2S6AMV1"/>
<name>A0A2S6AMV1_9NOCA</name>
<protein>
    <submittedName>
        <fullName evidence="2">Uncharacterized protein</fullName>
    </submittedName>
</protein>
<evidence type="ECO:0000313" key="3">
    <source>
        <dbReference type="Proteomes" id="UP000239874"/>
    </source>
</evidence>
<comment type="caution">
    <text evidence="2">The sequence shown here is derived from an EMBL/GenBank/DDBJ whole genome shotgun (WGS) entry which is preliminary data.</text>
</comment>
<keyword evidence="1" id="KW-0732">Signal</keyword>
<evidence type="ECO:0000313" key="2">
    <source>
        <dbReference type="EMBL" id="PPJ36539.1"/>
    </source>
</evidence>
<feature type="chain" id="PRO_5015609339" evidence="1">
    <location>
        <begin position="30"/>
        <end position="132"/>
    </location>
</feature>
<organism evidence="2 3">
    <name type="scientific">Nocardia nova</name>
    <dbReference type="NCBI Taxonomy" id="37330"/>
    <lineage>
        <taxon>Bacteria</taxon>
        <taxon>Bacillati</taxon>
        <taxon>Actinomycetota</taxon>
        <taxon>Actinomycetes</taxon>
        <taxon>Mycobacteriales</taxon>
        <taxon>Nocardiaceae</taxon>
        <taxon>Nocardia</taxon>
    </lineage>
</organism>
<sequence length="132" mass="13781">MTTRTVASSLLAAIAISAALVTTTAAAHADPRPDPWVQGQVDAQTEDIPGCLISIDTSGIDRGDINDHGLVMVGHKVYDQIYSGRGDISGAALPHTQPDNFHTMEIDAGASIKYLRPRAAPPVGQTILNAAP</sequence>